<evidence type="ECO:0000313" key="2">
    <source>
        <dbReference type="EMBL" id="OZJ03121.1"/>
    </source>
</evidence>
<evidence type="ECO:0008006" key="4">
    <source>
        <dbReference type="Google" id="ProtNLM"/>
    </source>
</evidence>
<feature type="compositionally biased region" description="Acidic residues" evidence="1">
    <location>
        <begin position="617"/>
        <end position="630"/>
    </location>
</feature>
<dbReference type="PANTHER" id="PTHR28153">
    <property type="entry name" value="PROTEIN, PUTATIVE-RELATED"/>
    <property type="match status" value="1"/>
</dbReference>
<sequence>MSTSTDKLVLAETGAAGSAEQEAFAEPSSGEVQGPAMALPLTTGNVVAVFVARFDTTKGNIIAWQFPADIALEGVEFKAICSGLHNVNSDMIYFNHDAYYGVAAYLNTPTRSSESRGSHMLSCGILVKPTEESGRCGAIWRHTNFLATVVREIEMHGEEAYDQLEQYYENNKRRDATEVDQEEGEDDVEEVPEPDGTEEHETGQGGYFAIQSPQHTSSLPLPPHITTNVQIEEPTDAELLTSPLNRNRPSHPAVSKPALSRLITISASLFSPPAPISPRTLRNFRPKSFELADQDNTTGERQPQRSMSTFSFSALMPPTPTLGTMSYAYPPVSMSSSLYDPRDHPPLDIHHPAHFFPDFVRLFGASIFHLWRAVMCKQRILFMVDAPVEIGCKIVYCTCLLGTLPTRIAEACSEQGRQRVKPLFSVGVNDLDKMETITGGYVACTTDTVFELKKHVYDLLVRIPGDLLTHLRLELPPQPSQPHLTSRRPTKSPSSILLSNWKRTHPEFRPSSPDASHALPLRFSPTDLRRYRLLRRILLDYTISDARSESIREYGMSDRGDTVWDTCYKVLIDGWFWWYGRERVAEKEQTRLLDSDDEDDDEGRRPKPLLRTSSTMDPDELVISEGEEDARELGSGSGVMLGMAGYTSEPESMERGSSSHTSKEDTKRIKDMKRTELEVELIRFFHLLSTHLISNLSIFLSKPSHYIDDPAEEYHRLPSHIISTLLGLDPHADATFVIQLARIYANKDIELAHRSCMGDCDTLWDSCPLWKVDAVALNDMSLVTEFPNLDTPTTGEPS</sequence>
<dbReference type="Proteomes" id="UP000242875">
    <property type="component" value="Unassembled WGS sequence"/>
</dbReference>
<evidence type="ECO:0000313" key="3">
    <source>
        <dbReference type="Proteomes" id="UP000242875"/>
    </source>
</evidence>
<feature type="compositionally biased region" description="Acidic residues" evidence="1">
    <location>
        <begin position="178"/>
        <end position="196"/>
    </location>
</feature>
<dbReference type="OrthoDB" id="2152680at2759"/>
<dbReference type="InterPro" id="IPR053056">
    <property type="entry name" value="Lipid_Metab_Assoc_Protein"/>
</dbReference>
<dbReference type="GO" id="GO:0005811">
    <property type="term" value="C:lipid droplet"/>
    <property type="evidence" value="ECO:0007669"/>
    <property type="project" value="TreeGrafter"/>
</dbReference>
<dbReference type="EMBL" id="MVBO01000103">
    <property type="protein sequence ID" value="OZJ03121.1"/>
    <property type="molecule type" value="Genomic_DNA"/>
</dbReference>
<dbReference type="PANTHER" id="PTHR28153:SF1">
    <property type="entry name" value="DUF4484 DOMAIN-CONTAINING PROTEIN"/>
    <property type="match status" value="1"/>
</dbReference>
<dbReference type="Pfam" id="PF09804">
    <property type="entry name" value="DENND11"/>
    <property type="match status" value="2"/>
</dbReference>
<dbReference type="AlphaFoldDB" id="A0A261XXS0"/>
<feature type="region of interest" description="Disordered" evidence="1">
    <location>
        <begin position="589"/>
        <end position="669"/>
    </location>
</feature>
<comment type="caution">
    <text evidence="2">The sequence shown here is derived from an EMBL/GenBank/DDBJ whole genome shotgun (WGS) entry which is preliminary data.</text>
</comment>
<proteinExistence type="predicted"/>
<feature type="region of interest" description="Disordered" evidence="1">
    <location>
        <begin position="173"/>
        <end position="204"/>
    </location>
</feature>
<keyword evidence="3" id="KW-1185">Reference proteome</keyword>
<reference evidence="2 3" key="1">
    <citation type="journal article" date="2017" name="Mycologia">
        <title>Bifiguratus adelaidae, gen. et sp. nov., a new member of Mucoromycotina in endophytic and soil-dwelling habitats.</title>
        <authorList>
            <person name="Torres-Cruz T.J."/>
            <person name="Billingsley Tobias T.L."/>
            <person name="Almatruk M."/>
            <person name="Hesse C."/>
            <person name="Kuske C.R."/>
            <person name="Desiro A."/>
            <person name="Benucci G.M."/>
            <person name="Bonito G."/>
            <person name="Stajich J.E."/>
            <person name="Dunlap C."/>
            <person name="Arnold A.E."/>
            <person name="Porras-Alfaro A."/>
        </authorList>
    </citation>
    <scope>NUCLEOTIDE SEQUENCE [LARGE SCALE GENOMIC DNA]</scope>
    <source>
        <strain evidence="2 3">AZ0501</strain>
    </source>
</reference>
<dbReference type="InterPro" id="IPR018626">
    <property type="entry name" value="LCHN/Anr2"/>
</dbReference>
<evidence type="ECO:0000256" key="1">
    <source>
        <dbReference type="SAM" id="MobiDB-lite"/>
    </source>
</evidence>
<accession>A0A261XXS0</accession>
<organism evidence="2 3">
    <name type="scientific">Bifiguratus adelaidae</name>
    <dbReference type="NCBI Taxonomy" id="1938954"/>
    <lineage>
        <taxon>Eukaryota</taxon>
        <taxon>Fungi</taxon>
        <taxon>Fungi incertae sedis</taxon>
        <taxon>Mucoromycota</taxon>
        <taxon>Mucoromycotina</taxon>
        <taxon>Endogonomycetes</taxon>
        <taxon>Endogonales</taxon>
        <taxon>Endogonales incertae sedis</taxon>
        <taxon>Bifiguratus</taxon>
    </lineage>
</organism>
<protein>
    <recommendedName>
        <fullName evidence="4">UDENN domain-containing protein</fullName>
    </recommendedName>
</protein>
<name>A0A261XXS0_9FUNG</name>
<gene>
    <name evidence="2" type="ORF">BZG36_03868</name>
</gene>